<organism evidence="19 20">
    <name type="scientific">Eptatretus burgeri</name>
    <name type="common">Inshore hagfish</name>
    <dbReference type="NCBI Taxonomy" id="7764"/>
    <lineage>
        <taxon>Eukaryota</taxon>
        <taxon>Metazoa</taxon>
        <taxon>Chordata</taxon>
        <taxon>Craniata</taxon>
        <taxon>Vertebrata</taxon>
        <taxon>Cyclostomata</taxon>
        <taxon>Myxini</taxon>
        <taxon>Myxiniformes</taxon>
        <taxon>Myxinidae</taxon>
        <taxon>Eptatretinae</taxon>
        <taxon>Eptatretus</taxon>
    </lineage>
</organism>
<dbReference type="Gene3D" id="1.20.930.10">
    <property type="entry name" value="Conserved domain common to transcription factors TFIIS, elongin A, CRSP70"/>
    <property type="match status" value="1"/>
</dbReference>
<feature type="compositionally biased region" description="Basic and acidic residues" evidence="16">
    <location>
        <begin position="810"/>
        <end position="826"/>
    </location>
</feature>
<feature type="zinc finger region" description="C3H1-type" evidence="15">
    <location>
        <begin position="766"/>
        <end position="794"/>
    </location>
</feature>
<keyword evidence="12 14" id="KW-0539">Nucleus</keyword>
<keyword evidence="6" id="KW-1017">Isopeptide bond</keyword>
<feature type="compositionally biased region" description="Basic and acidic residues" evidence="16">
    <location>
        <begin position="506"/>
        <end position="515"/>
    </location>
</feature>
<dbReference type="SUPFAM" id="SSF47676">
    <property type="entry name" value="Conserved domain common to transcription factors TFIIS, elongin A, CRSP70"/>
    <property type="match status" value="1"/>
</dbReference>
<protein>
    <recommendedName>
        <fullName evidence="3">Serine/threonine-protein phosphatase 1 regulatory subunit 10</fullName>
    </recommendedName>
</protein>
<evidence type="ECO:0000313" key="19">
    <source>
        <dbReference type="Ensembl" id="ENSEBUP00000011620.1"/>
    </source>
</evidence>
<evidence type="ECO:0000256" key="8">
    <source>
        <dbReference type="ARBA" id="ARBA00022723"/>
    </source>
</evidence>
<feature type="region of interest" description="Disordered" evidence="16">
    <location>
        <begin position="649"/>
        <end position="676"/>
    </location>
</feature>
<dbReference type="PANTHER" id="PTHR46557:SF1">
    <property type="entry name" value="SERINE_THREONINE-PROTEIN PHOSPHATASE 1 REGULATORY SUBUNIT 10"/>
    <property type="match status" value="1"/>
</dbReference>
<evidence type="ECO:0000256" key="9">
    <source>
        <dbReference type="ARBA" id="ARBA00022771"/>
    </source>
</evidence>
<evidence type="ECO:0000256" key="4">
    <source>
        <dbReference type="ARBA" id="ARBA00022454"/>
    </source>
</evidence>
<keyword evidence="9 15" id="KW-0863">Zinc-finger</keyword>
<evidence type="ECO:0000256" key="13">
    <source>
        <dbReference type="ARBA" id="ARBA00093575"/>
    </source>
</evidence>
<evidence type="ECO:0000256" key="1">
    <source>
        <dbReference type="ARBA" id="ARBA00004123"/>
    </source>
</evidence>
<dbReference type="InterPro" id="IPR036855">
    <property type="entry name" value="Znf_CCCH_sf"/>
</dbReference>
<evidence type="ECO:0000259" key="17">
    <source>
        <dbReference type="PROSITE" id="PS50103"/>
    </source>
</evidence>
<reference evidence="19" key="2">
    <citation type="submission" date="2025-09" db="UniProtKB">
        <authorList>
            <consortium name="Ensembl"/>
        </authorList>
    </citation>
    <scope>IDENTIFICATION</scope>
</reference>
<dbReference type="Pfam" id="PF08711">
    <property type="entry name" value="Med26"/>
    <property type="match status" value="1"/>
</dbReference>
<sequence length="826" mass="91103">MAVQSPSPVDPKELLKGLECFLGKAGEIKGPEEVPRIYSLMKDAKKLVSRCIYLNILLQTKSTETLNKFIAVGGYRLLNSWLAYAKTTDNAASLLQILLSLKRLPLTVIHLKQNNTAKIVKQLSKFGDCDEVKQVASSLVSGWMSLIRSQSTAAAIVEKSEKRKKEEAPAPPPFVAEESRTPLEEVYERRKLKAARTATPSHTKFRSTGLEEDVPLPTKVKKGLPIERPVQKLLTLPTKRPAFSPMATSEKKYKPLNMNPNTTKEIRVKIIPAQPIESSGFMEALNSAPVPGVKIKKKKKSVSPTGNKANPFDGGRPVQELEKSLNDSPSHSIESMEINPPANSTDVDPDLDPEPEPEPEGEPMDFVTSTDVENESSTVPEVDPVPVPAVEPIRSSRKKKTVSWAEESKLREFFYFEMDDTERVNVNKVRDFGEAAKRDLLMDRRAFETARRLSHDSMEERTMWTRPRLLAMLPGLAVPGKNSMERRIQQEREMQVLQELFLTKDSVPDSPHEPDPEPYDSTQPKIIPLEDASAMDTTPTPESSQQPPIVPVQEPVSTKLPPVLANLMGLESVGSKLPPVLANLVSSMAVNKAASQSQPVSQQVAAGATLKNVQELLSTIISNQGGQLSEEMIRQPELGERIKQVLAPLQQGPPPPVMPVMPPAPGHPQPGPPMMPQNGMPFPMPHGGRMMPYPPGPRPPFPGPPRMMGPPPPPPPPPPVDEYWDGPGPGDRGRGLPPNMPQGHYMRGRGRGYRGRGRPWGNSQDMSNRPICRHFMAKGGCRYESNCAFYHPGVNGPPLPLPGPPWGQRPNHDDPQHSGGEKEWRT</sequence>
<dbReference type="GO" id="GO:0008270">
    <property type="term" value="F:zinc ion binding"/>
    <property type="evidence" value="ECO:0007669"/>
    <property type="project" value="UniProtKB-KW"/>
</dbReference>
<evidence type="ECO:0000256" key="11">
    <source>
        <dbReference type="ARBA" id="ARBA00022843"/>
    </source>
</evidence>
<feature type="region of interest" description="Disordered" evidence="16">
    <location>
        <begin position="794"/>
        <end position="826"/>
    </location>
</feature>
<feature type="domain" description="TFIIS N-terminal" evidence="18">
    <location>
        <begin position="76"/>
        <end position="150"/>
    </location>
</feature>
<dbReference type="SMART" id="SM00509">
    <property type="entry name" value="TFS2N"/>
    <property type="match status" value="1"/>
</dbReference>
<dbReference type="GeneTree" id="ENSGT00940000159263"/>
<feature type="region of interest" description="Disordered" evidence="16">
    <location>
        <begin position="693"/>
        <end position="762"/>
    </location>
</feature>
<name>A0A8C4Q8F8_EPTBU</name>
<dbReference type="Proteomes" id="UP000694388">
    <property type="component" value="Unplaced"/>
</dbReference>
<dbReference type="PROSITE" id="PS50103">
    <property type="entry name" value="ZF_C3H1"/>
    <property type="match status" value="1"/>
</dbReference>
<evidence type="ECO:0000256" key="14">
    <source>
        <dbReference type="PROSITE-ProRule" id="PRU00649"/>
    </source>
</evidence>
<feature type="region of interest" description="Disordered" evidence="16">
    <location>
        <begin position="504"/>
        <end position="554"/>
    </location>
</feature>
<keyword evidence="20" id="KW-1185">Reference proteome</keyword>
<dbReference type="AlphaFoldDB" id="A0A8C4Q8F8"/>
<keyword evidence="5" id="KW-0488">Methylation</keyword>
<dbReference type="GO" id="GO:0072357">
    <property type="term" value="C:PTW/PP1 phosphatase complex"/>
    <property type="evidence" value="ECO:0007669"/>
    <property type="project" value="TreeGrafter"/>
</dbReference>
<feature type="compositionally biased region" description="Pro residues" evidence="16">
    <location>
        <begin position="693"/>
        <end position="720"/>
    </location>
</feature>
<evidence type="ECO:0000256" key="15">
    <source>
        <dbReference type="PROSITE-ProRule" id="PRU00723"/>
    </source>
</evidence>
<feature type="compositionally biased region" description="Acidic residues" evidence="16">
    <location>
        <begin position="347"/>
        <end position="363"/>
    </location>
</feature>
<keyword evidence="4" id="KW-0158">Chromosome</keyword>
<feature type="compositionally biased region" description="Low complexity" evidence="16">
    <location>
        <begin position="537"/>
        <end position="554"/>
    </location>
</feature>
<reference evidence="19" key="1">
    <citation type="submission" date="2025-08" db="UniProtKB">
        <authorList>
            <consortium name="Ensembl"/>
        </authorList>
    </citation>
    <scope>IDENTIFICATION</scope>
</reference>
<dbReference type="InterPro" id="IPR000571">
    <property type="entry name" value="Znf_CCCH"/>
</dbReference>
<feature type="compositionally biased region" description="Pro residues" evidence="16">
    <location>
        <begin position="651"/>
        <end position="675"/>
    </location>
</feature>
<dbReference type="Ensembl" id="ENSEBUT00000012193.1">
    <property type="protein sequence ID" value="ENSEBUP00000011620.1"/>
    <property type="gene ID" value="ENSEBUG00000007387.1"/>
</dbReference>
<evidence type="ECO:0000256" key="10">
    <source>
        <dbReference type="ARBA" id="ARBA00022833"/>
    </source>
</evidence>
<dbReference type="OMA" id="NGPPQIW"/>
<dbReference type="SMART" id="SM00356">
    <property type="entry name" value="ZnF_C3H1"/>
    <property type="match status" value="1"/>
</dbReference>
<evidence type="ECO:0000256" key="2">
    <source>
        <dbReference type="ARBA" id="ARBA00004286"/>
    </source>
</evidence>
<feature type="compositionally biased region" description="Basic residues" evidence="16">
    <location>
        <begin position="746"/>
        <end position="757"/>
    </location>
</feature>
<accession>A0A8C4Q8F8</accession>
<evidence type="ECO:0000259" key="18">
    <source>
        <dbReference type="PROSITE" id="PS51319"/>
    </source>
</evidence>
<feature type="compositionally biased region" description="Pro residues" evidence="16">
    <location>
        <begin position="795"/>
        <end position="807"/>
    </location>
</feature>
<feature type="domain" description="C3H1-type" evidence="17">
    <location>
        <begin position="766"/>
        <end position="794"/>
    </location>
</feature>
<dbReference type="GO" id="GO:0008157">
    <property type="term" value="F:protein phosphatase 1 binding"/>
    <property type="evidence" value="ECO:0007669"/>
    <property type="project" value="TreeGrafter"/>
</dbReference>
<evidence type="ECO:0000313" key="20">
    <source>
        <dbReference type="Proteomes" id="UP000694388"/>
    </source>
</evidence>
<proteinExistence type="predicted"/>
<evidence type="ECO:0000256" key="16">
    <source>
        <dbReference type="SAM" id="MobiDB-lite"/>
    </source>
</evidence>
<dbReference type="PANTHER" id="PTHR46557">
    <property type="entry name" value="SERINE/THREONINE-PROTEIN PHOSPHATASE 1 REGULATORY SUBUNIT 10-RELATED"/>
    <property type="match status" value="1"/>
</dbReference>
<keyword evidence="11" id="KW-0832">Ubl conjugation</keyword>
<keyword evidence="8 15" id="KW-0479">Metal-binding</keyword>
<evidence type="ECO:0000256" key="7">
    <source>
        <dbReference type="ARBA" id="ARBA00022553"/>
    </source>
</evidence>
<dbReference type="InterPro" id="IPR003617">
    <property type="entry name" value="TFIIS/CRSP70_N_sub"/>
</dbReference>
<comment type="subcellular location">
    <subcellularLocation>
        <location evidence="2">Chromosome</location>
    </subcellularLocation>
    <subcellularLocation>
        <location evidence="1 14">Nucleus</location>
    </subcellularLocation>
</comment>
<evidence type="ECO:0000256" key="6">
    <source>
        <dbReference type="ARBA" id="ARBA00022499"/>
    </source>
</evidence>
<feature type="compositionally biased region" description="Polar residues" evidence="16">
    <location>
        <begin position="367"/>
        <end position="378"/>
    </location>
</feature>
<evidence type="ECO:0000256" key="3">
    <source>
        <dbReference type="ARBA" id="ARBA00022330"/>
    </source>
</evidence>
<dbReference type="PROSITE" id="PS51319">
    <property type="entry name" value="TFIIS_N"/>
    <property type="match status" value="1"/>
</dbReference>
<dbReference type="InterPro" id="IPR035441">
    <property type="entry name" value="TFIIS/LEDGF_dom_sf"/>
</dbReference>
<dbReference type="GO" id="GO:0005634">
    <property type="term" value="C:nucleus"/>
    <property type="evidence" value="ECO:0007669"/>
    <property type="project" value="UniProtKB-SubCell"/>
</dbReference>
<comment type="subunit">
    <text evidence="13">Component of the PNUTS-PP1 complex (also named PTW/PP1 complex), composed of PPP1R10/PNUTS, TOX4, WDR82, and PPP1CA (or PPP1CB or PPP1CC).</text>
</comment>
<keyword evidence="10 15" id="KW-0862">Zinc</keyword>
<dbReference type="Pfam" id="PF00642">
    <property type="entry name" value="zf-CCCH"/>
    <property type="match status" value="1"/>
</dbReference>
<dbReference type="SUPFAM" id="SSF90229">
    <property type="entry name" value="CCCH zinc finger"/>
    <property type="match status" value="1"/>
</dbReference>
<feature type="region of interest" description="Disordered" evidence="16">
    <location>
        <begin position="289"/>
        <end position="388"/>
    </location>
</feature>
<evidence type="ECO:0000256" key="5">
    <source>
        <dbReference type="ARBA" id="ARBA00022481"/>
    </source>
</evidence>
<dbReference type="Gene3D" id="4.10.1000.10">
    <property type="entry name" value="Zinc finger, CCCH-type"/>
    <property type="match status" value="1"/>
</dbReference>
<dbReference type="InterPro" id="IPR017923">
    <property type="entry name" value="TFIIS_N"/>
</dbReference>
<dbReference type="GO" id="GO:0000785">
    <property type="term" value="C:chromatin"/>
    <property type="evidence" value="ECO:0007669"/>
    <property type="project" value="TreeGrafter"/>
</dbReference>
<evidence type="ECO:0000256" key="12">
    <source>
        <dbReference type="ARBA" id="ARBA00023242"/>
    </source>
</evidence>
<keyword evidence="7" id="KW-0597">Phosphoprotein</keyword>